<dbReference type="PANTHER" id="PTHR45663:SF11">
    <property type="entry name" value="GEO12009P1"/>
    <property type="match status" value="1"/>
</dbReference>
<organism evidence="2">
    <name type="scientific">Stygiella incarcerata</name>
    <dbReference type="NCBI Taxonomy" id="1712417"/>
    <lineage>
        <taxon>Eukaryota</taxon>
        <taxon>Discoba</taxon>
        <taxon>Jakobida</taxon>
        <taxon>Andalucina</taxon>
        <taxon>Stygiellidae</taxon>
        <taxon>Stygiella</taxon>
    </lineage>
</organism>
<accession>A0A192ZIU2</accession>
<dbReference type="Pfam" id="PF14561">
    <property type="entry name" value="TPR_20"/>
    <property type="match status" value="1"/>
</dbReference>
<dbReference type="GO" id="GO:0015035">
    <property type="term" value="F:protein-disulfide reductase activity"/>
    <property type="evidence" value="ECO:0007669"/>
    <property type="project" value="TreeGrafter"/>
</dbReference>
<dbReference type="EMBL" id="KT984628">
    <property type="protein sequence ID" value="ANM86848.1"/>
    <property type="molecule type" value="mRNA"/>
</dbReference>
<dbReference type="InterPro" id="IPR036249">
    <property type="entry name" value="Thioredoxin-like_sf"/>
</dbReference>
<sequence>MLCVRHTLGAVFRPLSVRLFSRISFPHRLPLRPSFLFRRSLSTEATQSDTIFDVTESDFEKMVLQSDKPVVLQASASWCQPCHQLRPVLVKAVQKYEGKVKLARMDIDQCRSLAEMLQIQSVPTVFGLSNGRLLDAFSGTVPESKVIEFVKGLHDNHYGENANNPNADGENSKSAKEYLRLGEAAGQRGDVKAAGECFTKVLSNEEWKESHAEALCGLAICALLEKNKELANELIASVKENHGDKLSLPSVSRVVARVEIASEMDDDDLKDIQTLKKNSMEAPNDVGIGLRLAKALFINGQVPEGIEECLRCVRVDRKYMENSPVRTLLRMLDALSPTDDVVKKARRKLSNYMF</sequence>
<dbReference type="PROSITE" id="PS51352">
    <property type="entry name" value="THIOREDOXIN_2"/>
    <property type="match status" value="1"/>
</dbReference>
<evidence type="ECO:0000259" key="1">
    <source>
        <dbReference type="PROSITE" id="PS51352"/>
    </source>
</evidence>
<dbReference type="GO" id="GO:0005737">
    <property type="term" value="C:cytoplasm"/>
    <property type="evidence" value="ECO:0007669"/>
    <property type="project" value="TreeGrafter"/>
</dbReference>
<evidence type="ECO:0000313" key="2">
    <source>
        <dbReference type="EMBL" id="ANM86848.1"/>
    </source>
</evidence>
<feature type="domain" description="Thioredoxin" evidence="1">
    <location>
        <begin position="26"/>
        <end position="155"/>
    </location>
</feature>
<dbReference type="PANTHER" id="PTHR45663">
    <property type="entry name" value="GEO12009P1"/>
    <property type="match status" value="1"/>
</dbReference>
<dbReference type="InterPro" id="IPR013766">
    <property type="entry name" value="Thioredoxin_domain"/>
</dbReference>
<reference evidence="2" key="1">
    <citation type="journal article" date="2016" name="Mol. Biol. Evol.">
        <title>Novel hydrogenosomes in the microaerophilic jakobid Stygiella incarcerata.</title>
        <authorList>
            <person name="Leger M.M."/>
            <person name="Eme L."/>
            <person name="Hug L.A."/>
            <person name="Roger A.J."/>
        </authorList>
    </citation>
    <scope>NUCLEOTIDE SEQUENCE</scope>
</reference>
<proteinExistence type="evidence at transcript level"/>
<dbReference type="Gene3D" id="1.25.40.10">
    <property type="entry name" value="Tetratricopeptide repeat domain"/>
    <property type="match status" value="1"/>
</dbReference>
<dbReference type="SUPFAM" id="SSF52833">
    <property type="entry name" value="Thioredoxin-like"/>
    <property type="match status" value="1"/>
</dbReference>
<dbReference type="CDD" id="cd02947">
    <property type="entry name" value="TRX_family"/>
    <property type="match status" value="1"/>
</dbReference>
<dbReference type="AlphaFoldDB" id="A0A192ZIU2"/>
<name>A0A192ZIU2_9EUKA</name>
<gene>
    <name evidence="2" type="primary">TRX1</name>
</gene>
<dbReference type="Pfam" id="PF00085">
    <property type="entry name" value="Thioredoxin"/>
    <property type="match status" value="1"/>
</dbReference>
<dbReference type="GO" id="GO:0006950">
    <property type="term" value="P:response to stress"/>
    <property type="evidence" value="ECO:0007669"/>
    <property type="project" value="UniProtKB-ARBA"/>
</dbReference>
<dbReference type="Gene3D" id="3.40.30.10">
    <property type="entry name" value="Glutaredoxin"/>
    <property type="match status" value="1"/>
</dbReference>
<dbReference type="InterPro" id="IPR011990">
    <property type="entry name" value="TPR-like_helical_dom_sf"/>
</dbReference>
<dbReference type="SUPFAM" id="SSF48452">
    <property type="entry name" value="TPR-like"/>
    <property type="match status" value="1"/>
</dbReference>
<protein>
    <submittedName>
        <fullName evidence="2">Thioredoxin 1</fullName>
    </submittedName>
</protein>